<evidence type="ECO:0000256" key="1">
    <source>
        <dbReference type="ARBA" id="ARBA00008857"/>
    </source>
</evidence>
<evidence type="ECO:0000313" key="5">
    <source>
        <dbReference type="EMBL" id="MBE5064048.1"/>
    </source>
</evidence>
<gene>
    <name evidence="5" type="ORF">INF30_12370</name>
</gene>
<dbReference type="RefSeq" id="WP_226395455.1">
    <property type="nucleotide sequence ID" value="NZ_JADCKL010000013.1"/>
</dbReference>
<dbReference type="InterPro" id="IPR002104">
    <property type="entry name" value="Integrase_catalytic"/>
</dbReference>
<comment type="caution">
    <text evidence="5">The sequence shown here is derived from an EMBL/GenBank/DDBJ whole genome shotgun (WGS) entry which is preliminary data.</text>
</comment>
<dbReference type="Gene3D" id="1.10.443.10">
    <property type="entry name" value="Intergrase catalytic core"/>
    <property type="match status" value="1"/>
</dbReference>
<keyword evidence="2" id="KW-0238">DNA-binding</keyword>
<evidence type="ECO:0000256" key="2">
    <source>
        <dbReference type="ARBA" id="ARBA00023125"/>
    </source>
</evidence>
<comment type="similarity">
    <text evidence="1">Belongs to the 'phage' integrase family.</text>
</comment>
<dbReference type="InterPro" id="IPR013762">
    <property type="entry name" value="Integrase-like_cat_sf"/>
</dbReference>
<dbReference type="InterPro" id="IPR050090">
    <property type="entry name" value="Tyrosine_recombinase_XerCD"/>
</dbReference>
<dbReference type="Gene3D" id="1.10.150.130">
    <property type="match status" value="1"/>
</dbReference>
<accession>A0ABR9RM65</accession>
<dbReference type="InterPro" id="IPR011010">
    <property type="entry name" value="DNA_brk_join_enz"/>
</dbReference>
<evidence type="ECO:0000256" key="3">
    <source>
        <dbReference type="ARBA" id="ARBA00023172"/>
    </source>
</evidence>
<keyword evidence="6" id="KW-1185">Reference proteome</keyword>
<evidence type="ECO:0000259" key="4">
    <source>
        <dbReference type="PROSITE" id="PS51898"/>
    </source>
</evidence>
<reference evidence="5 6" key="1">
    <citation type="submission" date="2020-10" db="EMBL/GenBank/DDBJ databases">
        <title>ChiBAC.</title>
        <authorList>
            <person name="Zenner C."/>
            <person name="Hitch T.C.A."/>
            <person name="Clavel T."/>
        </authorList>
    </citation>
    <scope>NUCLEOTIDE SEQUENCE [LARGE SCALE GENOMIC DNA]</scope>
    <source>
        <strain evidence="5 6">DSM 108991</strain>
    </source>
</reference>
<sequence length="402" mass="47064">MAGQKRTKTKYTGVYFNETTKKYDVKYNYKVYNPTTQKNDYKAKWSYNLATITEARAELARLQTEGVKAEDKDITLSGAFDLWKIKAKGQNYSQVTLNNTEQHMSMIYQFLPAETKIKDITEEVYYKFCSDVRSHNYADETIRSINATFRKLINLCYKKKLVKENILDYADNIKTRSKEDYRVISKEEFDEIDNYLKNNSFYRLGVNCYPKYRLLVNILYYTGVRIGECLALTYNDLEEFDYYKKTDEKSVVIAPSSQLSEEKHLRGWRLIVNKAYVSDIKITKDPKNFKHRKIPLSPAPTRLFMRIKQEHIMNGGNLDERIFSQTHGAVNMMIGNVCKKLKLPEYNCHEFRHTFISNLISKGVPLPVIEKASGDTQETILKRYSHMFESDEVMILSAMQDL</sequence>
<organism evidence="5 6">
    <name type="scientific">Claveliimonas monacensis</name>
    <dbReference type="NCBI Taxonomy" id="2779351"/>
    <lineage>
        <taxon>Bacteria</taxon>
        <taxon>Bacillati</taxon>
        <taxon>Bacillota</taxon>
        <taxon>Clostridia</taxon>
        <taxon>Lachnospirales</taxon>
        <taxon>Lachnospiraceae</taxon>
        <taxon>Claveliimonas</taxon>
    </lineage>
</organism>
<dbReference type="EMBL" id="JADCKL010000013">
    <property type="protein sequence ID" value="MBE5064048.1"/>
    <property type="molecule type" value="Genomic_DNA"/>
</dbReference>
<dbReference type="PANTHER" id="PTHR30349">
    <property type="entry name" value="PHAGE INTEGRASE-RELATED"/>
    <property type="match status" value="1"/>
</dbReference>
<keyword evidence="3" id="KW-0233">DNA recombination</keyword>
<dbReference type="PANTHER" id="PTHR30349:SF41">
    <property type="entry name" value="INTEGRASE_RECOMBINASE PROTEIN MJ0367-RELATED"/>
    <property type="match status" value="1"/>
</dbReference>
<protein>
    <submittedName>
        <fullName evidence="5">Tyrosine-type recombinase/integrase</fullName>
    </submittedName>
</protein>
<dbReference type="Pfam" id="PF00589">
    <property type="entry name" value="Phage_integrase"/>
    <property type="match status" value="1"/>
</dbReference>
<dbReference type="InterPro" id="IPR010998">
    <property type="entry name" value="Integrase_recombinase_N"/>
</dbReference>
<name>A0ABR9RM65_9FIRM</name>
<proteinExistence type="inferred from homology"/>
<feature type="domain" description="Tyr recombinase" evidence="4">
    <location>
        <begin position="179"/>
        <end position="400"/>
    </location>
</feature>
<dbReference type="SUPFAM" id="SSF56349">
    <property type="entry name" value="DNA breaking-rejoining enzymes"/>
    <property type="match status" value="1"/>
</dbReference>
<dbReference type="Proteomes" id="UP000758652">
    <property type="component" value="Unassembled WGS sequence"/>
</dbReference>
<evidence type="ECO:0000313" key="6">
    <source>
        <dbReference type="Proteomes" id="UP000758652"/>
    </source>
</evidence>
<dbReference type="PROSITE" id="PS51898">
    <property type="entry name" value="TYR_RECOMBINASE"/>
    <property type="match status" value="1"/>
</dbReference>